<name>A0ABU5ATZ7_9HYPH</name>
<reference evidence="2 3" key="1">
    <citation type="submission" date="2023-08" db="EMBL/GenBank/DDBJ databases">
        <title>Implementing the SeqCode for naming new Mesorhizobium species isolated from Vachellia karroo root nodules.</title>
        <authorList>
            <person name="Van Lill M."/>
        </authorList>
    </citation>
    <scope>NUCLEOTIDE SEQUENCE [LARGE SCALE GENOMIC DNA]</scope>
    <source>
        <strain evidence="2 3">VK4B</strain>
    </source>
</reference>
<evidence type="ECO:0000256" key="1">
    <source>
        <dbReference type="SAM" id="MobiDB-lite"/>
    </source>
</evidence>
<evidence type="ECO:0000313" key="3">
    <source>
        <dbReference type="Proteomes" id="UP001276564"/>
    </source>
</evidence>
<feature type="region of interest" description="Disordered" evidence="1">
    <location>
        <begin position="38"/>
        <end position="69"/>
    </location>
</feature>
<evidence type="ECO:0000313" key="2">
    <source>
        <dbReference type="EMBL" id="MDX8540779.1"/>
    </source>
</evidence>
<protein>
    <submittedName>
        <fullName evidence="2">Uncharacterized protein</fullName>
    </submittedName>
</protein>
<proteinExistence type="predicted"/>
<dbReference type="Proteomes" id="UP001276564">
    <property type="component" value="Unassembled WGS sequence"/>
</dbReference>
<keyword evidence="3" id="KW-1185">Reference proteome</keyword>
<dbReference type="RefSeq" id="WP_320321595.1">
    <property type="nucleotide sequence ID" value="NZ_JAVIIP010000015.1"/>
</dbReference>
<accession>A0ABU5ATZ7</accession>
<dbReference type="EMBL" id="JAVIIP010000015">
    <property type="protein sequence ID" value="MDX8540779.1"/>
    <property type="molecule type" value="Genomic_DNA"/>
</dbReference>
<comment type="caution">
    <text evidence="2">The sequence shown here is derived from an EMBL/GenBank/DDBJ whole genome shotgun (WGS) entry which is preliminary data.</text>
</comment>
<sequence length="196" mass="21365">MKAKSAPPNPKKTSRQGIVGGTVIEALIEGTKVIDSAGRTIGRSGNSKSGFVSAKKLKKRPKSKSDVLTVSHHGEKIEIYSIRVGQSVAYDARLMYPSSTTSPKGKHIGLSKGYAAESSKSKRAKTVQPAFVSQPEKNDPLPRHAVDMDALFADIDKVNSRKKLKQLAAKTVEQFDKEWGLEPDPKREFVSFGKTK</sequence>
<feature type="region of interest" description="Disordered" evidence="1">
    <location>
        <begin position="99"/>
        <end position="143"/>
    </location>
</feature>
<organism evidence="2 3">
    <name type="scientific">Mesorhizobium abyssinicae</name>
    <dbReference type="NCBI Taxonomy" id="1209958"/>
    <lineage>
        <taxon>Bacteria</taxon>
        <taxon>Pseudomonadati</taxon>
        <taxon>Pseudomonadota</taxon>
        <taxon>Alphaproteobacteria</taxon>
        <taxon>Hyphomicrobiales</taxon>
        <taxon>Phyllobacteriaceae</taxon>
        <taxon>Mesorhizobium</taxon>
    </lineage>
</organism>
<gene>
    <name evidence="2" type="ORF">RFM23_24495</name>
</gene>